<evidence type="ECO:0000313" key="2">
    <source>
        <dbReference type="Proteomes" id="UP000055024"/>
    </source>
</evidence>
<name>A0A0V1HDE0_9BILA</name>
<proteinExistence type="predicted"/>
<dbReference type="AlphaFoldDB" id="A0A0V1HDE0"/>
<accession>A0A0V1HDE0</accession>
<reference evidence="1 2" key="1">
    <citation type="submission" date="2015-01" db="EMBL/GenBank/DDBJ databases">
        <title>Evolution of Trichinella species and genotypes.</title>
        <authorList>
            <person name="Korhonen P.K."/>
            <person name="Edoardo P."/>
            <person name="Giuseppe L.R."/>
            <person name="Gasser R.B."/>
        </authorList>
    </citation>
    <scope>NUCLEOTIDE SEQUENCE [LARGE SCALE GENOMIC DNA]</scope>
    <source>
        <strain evidence="1">ISS1029</strain>
    </source>
</reference>
<evidence type="ECO:0000313" key="1">
    <source>
        <dbReference type="EMBL" id="KRZ08194.1"/>
    </source>
</evidence>
<gene>
    <name evidence="1" type="ORF">T11_12223</name>
</gene>
<dbReference type="EMBL" id="JYDP01000090">
    <property type="protein sequence ID" value="KRZ08194.1"/>
    <property type="molecule type" value="Genomic_DNA"/>
</dbReference>
<protein>
    <submittedName>
        <fullName evidence="1">Uncharacterized protein</fullName>
    </submittedName>
</protein>
<dbReference type="Proteomes" id="UP000055024">
    <property type="component" value="Unassembled WGS sequence"/>
</dbReference>
<organism evidence="1 2">
    <name type="scientific">Trichinella zimbabwensis</name>
    <dbReference type="NCBI Taxonomy" id="268475"/>
    <lineage>
        <taxon>Eukaryota</taxon>
        <taxon>Metazoa</taxon>
        <taxon>Ecdysozoa</taxon>
        <taxon>Nematoda</taxon>
        <taxon>Enoplea</taxon>
        <taxon>Dorylaimia</taxon>
        <taxon>Trichinellida</taxon>
        <taxon>Trichinellidae</taxon>
        <taxon>Trichinella</taxon>
    </lineage>
</organism>
<sequence length="95" mass="10725">MKTAIKTVKGVAKLSQDHSKRIQDRAGFVDPVVSFDRPITRLPAKLVRSRKNRSITIGRFCFLVQPVSTSFTKPSDAAIFHAAQQQFCHYIHTNI</sequence>
<keyword evidence="2" id="KW-1185">Reference proteome</keyword>
<comment type="caution">
    <text evidence="1">The sequence shown here is derived from an EMBL/GenBank/DDBJ whole genome shotgun (WGS) entry which is preliminary data.</text>
</comment>